<name>A0AAN5CQS4_9BILA</name>
<dbReference type="Proteomes" id="UP001328107">
    <property type="component" value="Unassembled WGS sequence"/>
</dbReference>
<feature type="compositionally biased region" description="Basic and acidic residues" evidence="1">
    <location>
        <begin position="34"/>
        <end position="49"/>
    </location>
</feature>
<gene>
    <name evidence="2" type="ORF">PMAYCL1PPCAC_19158</name>
</gene>
<reference evidence="3" key="1">
    <citation type="submission" date="2022-10" db="EMBL/GenBank/DDBJ databases">
        <title>Genome assembly of Pristionchus species.</title>
        <authorList>
            <person name="Yoshida K."/>
            <person name="Sommer R.J."/>
        </authorList>
    </citation>
    <scope>NUCLEOTIDE SEQUENCE [LARGE SCALE GENOMIC DNA]</scope>
    <source>
        <strain evidence="3">RS5460</strain>
    </source>
</reference>
<keyword evidence="3" id="KW-1185">Reference proteome</keyword>
<feature type="compositionally biased region" description="Basic and acidic residues" evidence="1">
    <location>
        <begin position="153"/>
        <end position="162"/>
    </location>
</feature>
<dbReference type="AlphaFoldDB" id="A0AAN5CQS4"/>
<sequence>HISRQFSSKIKRRLERRCEIRLRDKKITLDDREETGKYKGDQKDSRTRFGDGIGTRQRETRGFLSVAPMIWMNGVEVVFDRERRDQRSDMISVLLGVLFDYFLFPQLDDLHESTDHDSDGKSEHHYSTDYRPRADHLSGNSDRYEISVPHSGHRNDAPEESCRNGGELGVGLVLLQEVDEGGEEDDHRHHHHAHHLHLLLRLPQRQCKVGETGGESAQLGDSDHSQNSQQTNGEEGPTDLADVVPRDTTLPQQHLEIEWSDREKVDDVEELTREGQLARSHLKSHEILDAEVDDADVLHPDEHRMLAHLCLLVLSLLDSLRLFDATSGTIGISRIRGSCVRGLSITVRGSHLEFRNGTENESCDGENDE</sequence>
<organism evidence="2 3">
    <name type="scientific">Pristionchus mayeri</name>
    <dbReference type="NCBI Taxonomy" id="1317129"/>
    <lineage>
        <taxon>Eukaryota</taxon>
        <taxon>Metazoa</taxon>
        <taxon>Ecdysozoa</taxon>
        <taxon>Nematoda</taxon>
        <taxon>Chromadorea</taxon>
        <taxon>Rhabditida</taxon>
        <taxon>Rhabditina</taxon>
        <taxon>Diplogasteromorpha</taxon>
        <taxon>Diplogasteroidea</taxon>
        <taxon>Neodiplogasteridae</taxon>
        <taxon>Pristionchus</taxon>
    </lineage>
</organism>
<evidence type="ECO:0000256" key="1">
    <source>
        <dbReference type="SAM" id="MobiDB-lite"/>
    </source>
</evidence>
<feature type="compositionally biased region" description="Basic and acidic residues" evidence="1">
    <location>
        <begin position="113"/>
        <end position="136"/>
    </location>
</feature>
<evidence type="ECO:0000313" key="3">
    <source>
        <dbReference type="Proteomes" id="UP001328107"/>
    </source>
</evidence>
<accession>A0AAN5CQS4</accession>
<feature type="non-terminal residue" evidence="2">
    <location>
        <position position="1"/>
    </location>
</feature>
<proteinExistence type="predicted"/>
<feature type="region of interest" description="Disordered" evidence="1">
    <location>
        <begin position="34"/>
        <end position="54"/>
    </location>
</feature>
<dbReference type="EMBL" id="BTRK01000004">
    <property type="protein sequence ID" value="GMR48963.1"/>
    <property type="molecule type" value="Genomic_DNA"/>
</dbReference>
<protein>
    <submittedName>
        <fullName evidence="2">Uncharacterized protein</fullName>
    </submittedName>
</protein>
<evidence type="ECO:0000313" key="2">
    <source>
        <dbReference type="EMBL" id="GMR48963.1"/>
    </source>
</evidence>
<feature type="region of interest" description="Disordered" evidence="1">
    <location>
        <begin position="210"/>
        <end position="244"/>
    </location>
</feature>
<feature type="region of interest" description="Disordered" evidence="1">
    <location>
        <begin position="113"/>
        <end position="165"/>
    </location>
</feature>
<comment type="caution">
    <text evidence="2">The sequence shown here is derived from an EMBL/GenBank/DDBJ whole genome shotgun (WGS) entry which is preliminary data.</text>
</comment>